<dbReference type="PROSITE" id="PS51677">
    <property type="entry name" value="NODB"/>
    <property type="match status" value="1"/>
</dbReference>
<reference evidence="4 5" key="1">
    <citation type="submission" date="2015-09" db="EMBL/GenBank/DDBJ databases">
        <title>Draft genome sequence of Kouleothrix aurantiaca JCM 19913.</title>
        <authorList>
            <person name="Hemp J."/>
        </authorList>
    </citation>
    <scope>NUCLEOTIDE SEQUENCE [LARGE SCALE GENOMIC DNA]</scope>
    <source>
        <strain evidence="4 5">COM-B</strain>
    </source>
</reference>
<feature type="non-terminal residue" evidence="4">
    <location>
        <position position="1"/>
    </location>
</feature>
<accession>A0A0P9D1F5</accession>
<dbReference type="Gene3D" id="3.20.20.370">
    <property type="entry name" value="Glycoside hydrolase/deacetylase"/>
    <property type="match status" value="1"/>
</dbReference>
<dbReference type="AlphaFoldDB" id="A0A0P9D1F5"/>
<dbReference type="GO" id="GO:0005975">
    <property type="term" value="P:carbohydrate metabolic process"/>
    <property type="evidence" value="ECO:0007669"/>
    <property type="project" value="InterPro"/>
</dbReference>
<dbReference type="InterPro" id="IPR050248">
    <property type="entry name" value="Polysacc_deacetylase_ArnD"/>
</dbReference>
<organism evidence="4 5">
    <name type="scientific">Kouleothrix aurantiaca</name>
    <dbReference type="NCBI Taxonomy" id="186479"/>
    <lineage>
        <taxon>Bacteria</taxon>
        <taxon>Bacillati</taxon>
        <taxon>Chloroflexota</taxon>
        <taxon>Chloroflexia</taxon>
        <taxon>Chloroflexales</taxon>
        <taxon>Roseiflexineae</taxon>
        <taxon>Roseiflexaceae</taxon>
        <taxon>Kouleothrix</taxon>
    </lineage>
</organism>
<dbReference type="PANTHER" id="PTHR10587:SF133">
    <property type="entry name" value="CHITIN DEACETYLASE 1-RELATED"/>
    <property type="match status" value="1"/>
</dbReference>
<evidence type="ECO:0000313" key="5">
    <source>
        <dbReference type="Proteomes" id="UP000050509"/>
    </source>
</evidence>
<dbReference type="Proteomes" id="UP000050509">
    <property type="component" value="Unassembled WGS sequence"/>
</dbReference>
<dbReference type="CDD" id="cd10917">
    <property type="entry name" value="CE4_NodB_like_6s_7s"/>
    <property type="match status" value="1"/>
</dbReference>
<comment type="caution">
    <text evidence="4">The sequence shown here is derived from an EMBL/GenBank/DDBJ whole genome shotgun (WGS) entry which is preliminary data.</text>
</comment>
<dbReference type="EMBL" id="LJCR01000442">
    <property type="protein sequence ID" value="KPV52755.1"/>
    <property type="molecule type" value="Genomic_DNA"/>
</dbReference>
<dbReference type="InterPro" id="IPR002509">
    <property type="entry name" value="NODB_dom"/>
</dbReference>
<dbReference type="PANTHER" id="PTHR10587">
    <property type="entry name" value="GLYCOSYL TRANSFERASE-RELATED"/>
    <property type="match status" value="1"/>
</dbReference>
<keyword evidence="5" id="KW-1185">Reference proteome</keyword>
<name>A0A0P9D1F5_9CHLR</name>
<dbReference type="GO" id="GO:0046872">
    <property type="term" value="F:metal ion binding"/>
    <property type="evidence" value="ECO:0007669"/>
    <property type="project" value="UniProtKB-KW"/>
</dbReference>
<evidence type="ECO:0000259" key="3">
    <source>
        <dbReference type="PROSITE" id="PS51677"/>
    </source>
</evidence>
<dbReference type="GO" id="GO:0016020">
    <property type="term" value="C:membrane"/>
    <property type="evidence" value="ECO:0007669"/>
    <property type="project" value="TreeGrafter"/>
</dbReference>
<dbReference type="SUPFAM" id="SSF88713">
    <property type="entry name" value="Glycoside hydrolase/deacetylase"/>
    <property type="match status" value="1"/>
</dbReference>
<evidence type="ECO:0000256" key="2">
    <source>
        <dbReference type="ARBA" id="ARBA00022801"/>
    </source>
</evidence>
<sequence length="205" mass="22213">LLVRKGPTAQPWVALTLDAGAGSEPTADMLATLRAHKVTITFFLTGKWISENPDLTRQIVADGHEIANHTFSHPDMRNLSAEAIARELSDTEAALAEAAPGTSARPFFRPPYGAYDERVLTLAEANGYLPIYWTLDSLDSVGETKTPEFLLERVTGKLTPEQLRGAIILAHCGSRPTADALPAILDRFAEMGFAVKKLSEVLASE</sequence>
<evidence type="ECO:0000256" key="1">
    <source>
        <dbReference type="ARBA" id="ARBA00022723"/>
    </source>
</evidence>
<gene>
    <name evidence="4" type="ORF">SE17_13595</name>
</gene>
<keyword evidence="1" id="KW-0479">Metal-binding</keyword>
<dbReference type="GO" id="GO:0016810">
    <property type="term" value="F:hydrolase activity, acting on carbon-nitrogen (but not peptide) bonds"/>
    <property type="evidence" value="ECO:0007669"/>
    <property type="project" value="InterPro"/>
</dbReference>
<dbReference type="Pfam" id="PF01522">
    <property type="entry name" value="Polysacc_deac_1"/>
    <property type="match status" value="1"/>
</dbReference>
<dbReference type="InterPro" id="IPR011330">
    <property type="entry name" value="Glyco_hydro/deAcase_b/a-brl"/>
</dbReference>
<protein>
    <submittedName>
        <fullName evidence="4">Polysaccharide deacetylase</fullName>
    </submittedName>
</protein>
<proteinExistence type="predicted"/>
<evidence type="ECO:0000313" key="4">
    <source>
        <dbReference type="EMBL" id="KPV52755.1"/>
    </source>
</evidence>
<feature type="domain" description="NodB homology" evidence="3">
    <location>
        <begin position="11"/>
        <end position="196"/>
    </location>
</feature>
<keyword evidence="2" id="KW-0378">Hydrolase</keyword>